<evidence type="ECO:0000313" key="2">
    <source>
        <dbReference type="Proteomes" id="UP000186096"/>
    </source>
</evidence>
<dbReference type="AlphaFoldDB" id="A0A1N7HJ36"/>
<dbReference type="Gene3D" id="3.40.50.1820">
    <property type="entry name" value="alpha/beta hydrolase"/>
    <property type="match status" value="1"/>
</dbReference>
<accession>A0A1N7HJ36</accession>
<dbReference type="Proteomes" id="UP000186096">
    <property type="component" value="Unassembled WGS sequence"/>
</dbReference>
<dbReference type="STRING" id="58117.SAMN05421833_15317"/>
<proteinExistence type="predicted"/>
<gene>
    <name evidence="1" type="ORF">SAMN05421833_15317</name>
</gene>
<name>A0A1N7HJ36_9ACTN</name>
<dbReference type="InterPro" id="IPR029058">
    <property type="entry name" value="AB_hydrolase_fold"/>
</dbReference>
<sequence>MEADINPRLVINRATRAVTVLTATVTATALALAVPPAAGLPQASAASGRTGPVSVTGVHPSGATYAIEVPRNWNGTVLTFSPGYGQGAGPQHLPADLGGNAAAQSWLLAHGYALAGTRPYGSGWAVEETLRASADTLAAFAQVAGEPTTTLAWGGSMGGAIAAGLAERRPDLVDGALPYCASVAGPVAMLNQSFDAAFGFKTLLAPGDDAVKLVRLASDDEEARSVAAARAVLDAAQQTPAGRARIALAASFAQVSTWSVTGTAEPAPRDWAAQQAQEYAAFTATVFSPRYPLEQRAGGNFSWNTGVDYRRELRESGRTQQVRALYDSAGLDLDADLAALAAAPRVSADPGAVTYMENYFTPRGALGVPVLTMHERGDNYPTVTQARAYSDVVRRAGNQAMLRQAFVDRPGHCRYTGAEFVAAVRTLENRVTTGRWTDVDAHRLNALAARLAAENSDLGAAEFIPYTPGRFLRPHVPER</sequence>
<dbReference type="EMBL" id="FTNI01000053">
    <property type="protein sequence ID" value="SIS24700.1"/>
    <property type="molecule type" value="Genomic_DNA"/>
</dbReference>
<protein>
    <recommendedName>
        <fullName evidence="3">Alpha/beta hydrolase</fullName>
    </recommendedName>
</protein>
<evidence type="ECO:0000313" key="1">
    <source>
        <dbReference type="EMBL" id="SIS24700.1"/>
    </source>
</evidence>
<reference evidence="2" key="1">
    <citation type="submission" date="2017-01" db="EMBL/GenBank/DDBJ databases">
        <authorList>
            <person name="Varghese N."/>
            <person name="Submissions S."/>
        </authorList>
    </citation>
    <scope>NUCLEOTIDE SEQUENCE [LARGE SCALE GENOMIC DNA]</scope>
    <source>
        <strain evidence="2">ATCC 12950</strain>
    </source>
</reference>
<keyword evidence="2" id="KW-1185">Reference proteome</keyword>
<organism evidence="1 2">
    <name type="scientific">Microbispora rosea</name>
    <dbReference type="NCBI Taxonomy" id="58117"/>
    <lineage>
        <taxon>Bacteria</taxon>
        <taxon>Bacillati</taxon>
        <taxon>Actinomycetota</taxon>
        <taxon>Actinomycetes</taxon>
        <taxon>Streptosporangiales</taxon>
        <taxon>Streptosporangiaceae</taxon>
        <taxon>Microbispora</taxon>
    </lineage>
</organism>
<evidence type="ECO:0008006" key="3">
    <source>
        <dbReference type="Google" id="ProtNLM"/>
    </source>
</evidence>
<dbReference type="SUPFAM" id="SSF53474">
    <property type="entry name" value="alpha/beta-Hydrolases"/>
    <property type="match status" value="1"/>
</dbReference>